<keyword evidence="2" id="KW-1185">Reference proteome</keyword>
<accession>A0ABQ4WS82</accession>
<sequence>MARNNVRKINAPQQRAVNAFSVFKEDKNWKYQEQLCLDCPVSNRNVCVTGAYNETLVEKACANYETVPCEQFDIELQVMDLEATNGRDWGEIDHKLFNDLLLEDIKEHFSDQLHQSKSKAVGLKVFTLSLHLIFPGDTQDSPNLSLLLEEYTFNEFLTFVLVILRDRAQVEPEMSNNVVAASTSQNVGDGGLIPCSLSQTDASALQEYPQEIREEILNNIPAHRNPETRTDASPWGLNLNHLIFSAPLGMR</sequence>
<proteinExistence type="predicted"/>
<organism evidence="1 2">
    <name type="scientific">Tanacetum coccineum</name>
    <dbReference type="NCBI Taxonomy" id="301880"/>
    <lineage>
        <taxon>Eukaryota</taxon>
        <taxon>Viridiplantae</taxon>
        <taxon>Streptophyta</taxon>
        <taxon>Embryophyta</taxon>
        <taxon>Tracheophyta</taxon>
        <taxon>Spermatophyta</taxon>
        <taxon>Magnoliopsida</taxon>
        <taxon>eudicotyledons</taxon>
        <taxon>Gunneridae</taxon>
        <taxon>Pentapetalae</taxon>
        <taxon>asterids</taxon>
        <taxon>campanulids</taxon>
        <taxon>Asterales</taxon>
        <taxon>Asteraceae</taxon>
        <taxon>Asteroideae</taxon>
        <taxon>Anthemideae</taxon>
        <taxon>Anthemidinae</taxon>
        <taxon>Tanacetum</taxon>
    </lineage>
</organism>
<name>A0ABQ4WS82_9ASTR</name>
<gene>
    <name evidence="1" type="ORF">Tco_0629126</name>
</gene>
<reference evidence="1" key="1">
    <citation type="journal article" date="2022" name="Int. J. Mol. Sci.">
        <title>Draft Genome of Tanacetum Coccineum: Genomic Comparison of Closely Related Tanacetum-Family Plants.</title>
        <authorList>
            <person name="Yamashiro T."/>
            <person name="Shiraishi A."/>
            <person name="Nakayama K."/>
            <person name="Satake H."/>
        </authorList>
    </citation>
    <scope>NUCLEOTIDE SEQUENCE</scope>
</reference>
<reference evidence="1" key="2">
    <citation type="submission" date="2022-01" db="EMBL/GenBank/DDBJ databases">
        <authorList>
            <person name="Yamashiro T."/>
            <person name="Shiraishi A."/>
            <person name="Satake H."/>
            <person name="Nakayama K."/>
        </authorList>
    </citation>
    <scope>NUCLEOTIDE SEQUENCE</scope>
</reference>
<comment type="caution">
    <text evidence="1">The sequence shown here is derived from an EMBL/GenBank/DDBJ whole genome shotgun (WGS) entry which is preliminary data.</text>
</comment>
<protein>
    <submittedName>
        <fullName evidence="1">Uncharacterized protein</fullName>
    </submittedName>
</protein>
<evidence type="ECO:0000313" key="2">
    <source>
        <dbReference type="Proteomes" id="UP001151760"/>
    </source>
</evidence>
<dbReference type="EMBL" id="BQNB010008890">
    <property type="protein sequence ID" value="GJS55764.1"/>
    <property type="molecule type" value="Genomic_DNA"/>
</dbReference>
<dbReference type="Proteomes" id="UP001151760">
    <property type="component" value="Unassembled WGS sequence"/>
</dbReference>
<evidence type="ECO:0000313" key="1">
    <source>
        <dbReference type="EMBL" id="GJS55764.1"/>
    </source>
</evidence>